<dbReference type="EMBL" id="CP159534">
    <property type="protein sequence ID" value="XCJ72808.1"/>
    <property type="molecule type" value="Genomic_DNA"/>
</dbReference>
<name>A0AAU8IYK3_9ACTN</name>
<dbReference type="AlphaFoldDB" id="A0AAU8IYK3"/>
<gene>
    <name evidence="1" type="ORF">ABII15_23855</name>
</gene>
<dbReference type="InterPro" id="IPR007263">
    <property type="entry name" value="DCC1-like"/>
</dbReference>
<proteinExistence type="predicted"/>
<accession>A0AAU8IYK3</accession>
<reference evidence="1" key="1">
    <citation type="submission" date="2024-06" db="EMBL/GenBank/DDBJ databases">
        <title>Streptomyces sp. strain HUAS MG91 genome sequences.</title>
        <authorList>
            <person name="Mo P."/>
        </authorList>
    </citation>
    <scope>NUCLEOTIDE SEQUENCE</scope>
    <source>
        <strain evidence="1">HUAS MG91</strain>
    </source>
</reference>
<organism evidence="1">
    <name type="scientific">Streptomyces tabacisoli</name>
    <dbReference type="NCBI Taxonomy" id="3156398"/>
    <lineage>
        <taxon>Bacteria</taxon>
        <taxon>Bacillati</taxon>
        <taxon>Actinomycetota</taxon>
        <taxon>Actinomycetes</taxon>
        <taxon>Kitasatosporales</taxon>
        <taxon>Streptomycetaceae</taxon>
        <taxon>Streptomyces</taxon>
    </lineage>
</organism>
<dbReference type="KEGG" id="stac:ABII15_23855"/>
<evidence type="ECO:0000313" key="1">
    <source>
        <dbReference type="EMBL" id="XCJ72808.1"/>
    </source>
</evidence>
<dbReference type="GO" id="GO:0015035">
    <property type="term" value="F:protein-disulfide reductase activity"/>
    <property type="evidence" value="ECO:0007669"/>
    <property type="project" value="InterPro"/>
</dbReference>
<dbReference type="RefSeq" id="WP_353944328.1">
    <property type="nucleotide sequence ID" value="NZ_CP159534.1"/>
</dbReference>
<protein>
    <submittedName>
        <fullName evidence="1">DCC1-like thiol-disulfide oxidoreductase family protein</fullName>
    </submittedName>
</protein>
<dbReference type="Pfam" id="PF04134">
    <property type="entry name" value="DCC1-like"/>
    <property type="match status" value="1"/>
</dbReference>
<sequence length="176" mass="19385">MGEADRGARGDVPVRRLTVLYDAECHLCTFVRNWLVKQRQLVPLDLVPAGHARARQLFPDLDHAATLGDITVIGDGGQLYRGPAAWVVCMWALRAYRPTAHRMATPAGMKVAKQVVLAASRYREAQWGPQAGGGAYRRADGWRYDPKDGWFHEAYGYGEEPADRAAGCDSGCRTAD</sequence>